<dbReference type="PANTHER" id="PTHR42760">
    <property type="entry name" value="SHORT-CHAIN DEHYDROGENASES/REDUCTASES FAMILY MEMBER"/>
    <property type="match status" value="1"/>
</dbReference>
<dbReference type="InterPro" id="IPR002347">
    <property type="entry name" value="SDR_fam"/>
</dbReference>
<reference evidence="3" key="1">
    <citation type="submission" date="2021-10" db="EMBL/GenBank/DDBJ databases">
        <authorList>
            <person name="Piombo E."/>
        </authorList>
    </citation>
    <scope>NUCLEOTIDE SEQUENCE</scope>
</reference>
<sequence>MSLSGLVIAITGGGGGIGLATAKLVAERGGVPCLSDISSDSLAEAEAYFKEHKYNFLAHKVDVSDRGEVESWLDDIVAHFGRLDGAANIAGVIGRDHGVKAVSELDDGEWNKIMAVNLTGTMFCLRKQLQLIVDGGSIVNVSSIHGLTGEFFPRIANHGAYAASKHGVIGLTKAAAKENGKREVRVNAVAPGSIDTPMMRGWWSANDRPADAEFSDPTAFRRLGTADEVAKLIAFLLGPDSTFTTGAVYSVDGGWL</sequence>
<dbReference type="PRINTS" id="PR00080">
    <property type="entry name" value="SDRFAMILY"/>
</dbReference>
<organism evidence="3 4">
    <name type="scientific">Clonostachys rhizophaga</name>
    <dbReference type="NCBI Taxonomy" id="160324"/>
    <lineage>
        <taxon>Eukaryota</taxon>
        <taxon>Fungi</taxon>
        <taxon>Dikarya</taxon>
        <taxon>Ascomycota</taxon>
        <taxon>Pezizomycotina</taxon>
        <taxon>Sordariomycetes</taxon>
        <taxon>Hypocreomycetidae</taxon>
        <taxon>Hypocreales</taxon>
        <taxon>Bionectriaceae</taxon>
        <taxon>Clonostachys</taxon>
    </lineage>
</organism>
<dbReference type="PRINTS" id="PR00081">
    <property type="entry name" value="GDHRDH"/>
</dbReference>
<dbReference type="CDD" id="cd05233">
    <property type="entry name" value="SDR_c"/>
    <property type="match status" value="1"/>
</dbReference>
<dbReference type="Gene3D" id="3.40.50.720">
    <property type="entry name" value="NAD(P)-binding Rossmann-like Domain"/>
    <property type="match status" value="1"/>
</dbReference>
<evidence type="ECO:0000256" key="1">
    <source>
        <dbReference type="ARBA" id="ARBA00006484"/>
    </source>
</evidence>
<dbReference type="GO" id="GO:0006633">
    <property type="term" value="P:fatty acid biosynthetic process"/>
    <property type="evidence" value="ECO:0007669"/>
    <property type="project" value="TreeGrafter"/>
</dbReference>
<name>A0A9N9VG84_9HYPO</name>
<dbReference type="Proteomes" id="UP000696573">
    <property type="component" value="Unassembled WGS sequence"/>
</dbReference>
<accession>A0A9N9VG84</accession>
<proteinExistence type="inferred from homology"/>
<keyword evidence="2" id="KW-0521">NADP</keyword>
<comment type="similarity">
    <text evidence="1">Belongs to the short-chain dehydrogenases/reductases (SDR) family.</text>
</comment>
<keyword evidence="4" id="KW-1185">Reference proteome</keyword>
<protein>
    <submittedName>
        <fullName evidence="3">Uncharacterized protein</fullName>
    </submittedName>
</protein>
<evidence type="ECO:0000256" key="2">
    <source>
        <dbReference type="ARBA" id="ARBA00022857"/>
    </source>
</evidence>
<dbReference type="GO" id="GO:0048038">
    <property type="term" value="F:quinone binding"/>
    <property type="evidence" value="ECO:0007669"/>
    <property type="project" value="TreeGrafter"/>
</dbReference>
<dbReference type="PANTHER" id="PTHR42760:SF45">
    <property type="entry name" value="SHORT CHAIN DEHYDROGENASE_REDUCTASE FAMILY PROTEIN, PUTATIVE (AFU_ORTHOLOGUE AFUA_3G09150)-RELATED"/>
    <property type="match status" value="1"/>
</dbReference>
<gene>
    <name evidence="3" type="ORF">CRHIZ90672A_00008368</name>
</gene>
<dbReference type="AlphaFoldDB" id="A0A9N9VG84"/>
<dbReference type="OrthoDB" id="1669814at2759"/>
<dbReference type="SUPFAM" id="SSF51735">
    <property type="entry name" value="NAD(P)-binding Rossmann-fold domains"/>
    <property type="match status" value="1"/>
</dbReference>
<comment type="caution">
    <text evidence="3">The sequence shown here is derived from an EMBL/GenBank/DDBJ whole genome shotgun (WGS) entry which is preliminary data.</text>
</comment>
<evidence type="ECO:0000313" key="4">
    <source>
        <dbReference type="Proteomes" id="UP000696573"/>
    </source>
</evidence>
<dbReference type="Pfam" id="PF13561">
    <property type="entry name" value="adh_short_C2"/>
    <property type="match status" value="1"/>
</dbReference>
<evidence type="ECO:0000313" key="3">
    <source>
        <dbReference type="EMBL" id="CAH0025667.1"/>
    </source>
</evidence>
<dbReference type="FunFam" id="3.40.50.720:FF:000084">
    <property type="entry name" value="Short-chain dehydrogenase reductase"/>
    <property type="match status" value="1"/>
</dbReference>
<dbReference type="InterPro" id="IPR036291">
    <property type="entry name" value="NAD(P)-bd_dom_sf"/>
</dbReference>
<dbReference type="EMBL" id="CABFNQ020000715">
    <property type="protein sequence ID" value="CAH0025667.1"/>
    <property type="molecule type" value="Genomic_DNA"/>
</dbReference>
<dbReference type="GO" id="GO:0016616">
    <property type="term" value="F:oxidoreductase activity, acting on the CH-OH group of donors, NAD or NADP as acceptor"/>
    <property type="evidence" value="ECO:0007669"/>
    <property type="project" value="TreeGrafter"/>
</dbReference>